<gene>
    <name evidence="2" type="ORF">CDEB00056_LOCUS13292</name>
</gene>
<organism evidence="2">
    <name type="scientific">Chaetoceros debilis</name>
    <dbReference type="NCBI Taxonomy" id="122233"/>
    <lineage>
        <taxon>Eukaryota</taxon>
        <taxon>Sar</taxon>
        <taxon>Stramenopiles</taxon>
        <taxon>Ochrophyta</taxon>
        <taxon>Bacillariophyta</taxon>
        <taxon>Coscinodiscophyceae</taxon>
        <taxon>Chaetocerotophycidae</taxon>
        <taxon>Chaetocerotales</taxon>
        <taxon>Chaetocerotaceae</taxon>
        <taxon>Chaetoceros</taxon>
    </lineage>
</organism>
<protein>
    <submittedName>
        <fullName evidence="2">Uncharacterized protein</fullName>
    </submittedName>
</protein>
<feature type="region of interest" description="Disordered" evidence="1">
    <location>
        <begin position="732"/>
        <end position="756"/>
    </location>
</feature>
<feature type="compositionally biased region" description="Low complexity" evidence="1">
    <location>
        <begin position="260"/>
        <end position="272"/>
    </location>
</feature>
<feature type="compositionally biased region" description="Low complexity" evidence="1">
    <location>
        <begin position="91"/>
        <end position="106"/>
    </location>
</feature>
<feature type="region of interest" description="Disordered" evidence="1">
    <location>
        <begin position="248"/>
        <end position="272"/>
    </location>
</feature>
<evidence type="ECO:0000313" key="2">
    <source>
        <dbReference type="EMBL" id="CAE0468439.1"/>
    </source>
</evidence>
<feature type="compositionally biased region" description="Basic and acidic residues" evidence="1">
    <location>
        <begin position="248"/>
        <end position="258"/>
    </location>
</feature>
<dbReference type="AlphaFoldDB" id="A0A7S3VB76"/>
<feature type="region of interest" description="Disordered" evidence="1">
    <location>
        <begin position="91"/>
        <end position="142"/>
    </location>
</feature>
<proteinExistence type="predicted"/>
<sequence>MRIQALHRQMQLVSKEACSESSKRLGLLQPMKNSISSIATANTSTNLSYKSSDDQMLWRSKRNLTSTRIVSAPCAKSPTALISSSVRMARGSSSSRLSISNNSINRQSRRGYVIKSSSSSSSSNNDNGGNNNKKNPNSSNAHAPLSEKIQQEMDQLLATALTEADQISALVMQRKAKASRKALTILPKVSPSPPSSTPSTEIQMSSDAIERQAQAAMEAGAEIQDEVKAVEALLKLTDHPHFKKALAREREKHCEHNKHASSSSSPPTSATTQNVELSLHSAFILVVNWLCTTLKACPSCPPNIHIAEKNENIARSMNFPALNFNIDDSEMTAPVPVLPPLLTKESILLSHILDLTDRIRLLNLPLTIPQYQTIASMIARHSSGEDVIVVLLDLSTKVSELYGYSYSYRDDDGGDGEQEETVIKPSFFEGALKELLERNRLRDMIELFHGMRSCHDIVSIDTQTGMELLKILKKKLDDSIASGDQSVEFDDLDVTELAMILQTPLMEAIDSRRKELENYQDLLGETVDSISLMEESRNENETIDNIVESSEDGNSELSNPMLEEGAIAIDEVADHEEIEEQDEDMLKLQELVKIWSSPDVDDDTKTKSLSQAMDIATKIIATQKALKDAELEAVESAPFEDSPSALPLGIAAKIEVDEDTGAIENIEISFTPKPPDYKFMEEEHQNMLRGMIYTRDSSFEIPDIVEQLEEWNSYNGLLFTKEYEDKVADEIAENNLNMAPDERSGADDDSDESKSS</sequence>
<dbReference type="EMBL" id="HBIO01017309">
    <property type="protein sequence ID" value="CAE0468439.1"/>
    <property type="molecule type" value="Transcribed_RNA"/>
</dbReference>
<reference evidence="2" key="1">
    <citation type="submission" date="2021-01" db="EMBL/GenBank/DDBJ databases">
        <authorList>
            <person name="Corre E."/>
            <person name="Pelletier E."/>
            <person name="Niang G."/>
            <person name="Scheremetjew M."/>
            <person name="Finn R."/>
            <person name="Kale V."/>
            <person name="Holt S."/>
            <person name="Cochrane G."/>
            <person name="Meng A."/>
            <person name="Brown T."/>
            <person name="Cohen L."/>
        </authorList>
    </citation>
    <scope>NUCLEOTIDE SEQUENCE</scope>
    <source>
        <strain evidence="2">MM31A-1</strain>
    </source>
</reference>
<feature type="compositionally biased region" description="Low complexity" evidence="1">
    <location>
        <begin position="115"/>
        <end position="140"/>
    </location>
</feature>
<accession>A0A7S3VB76</accession>
<evidence type="ECO:0000256" key="1">
    <source>
        <dbReference type="SAM" id="MobiDB-lite"/>
    </source>
</evidence>
<name>A0A7S3VB76_9STRA</name>
<feature type="compositionally biased region" description="Basic and acidic residues" evidence="1">
    <location>
        <begin position="740"/>
        <end position="756"/>
    </location>
</feature>